<sequence length="599" mass="67346">MPTVSVGRDRLFSALGKSYTDEEFDELCFKFGIELDDVTTEKAIIRKEKHLGDDETVLDDGDDEVIYKIDIPANRYDLLCLEGISQALRIFLGIDSIPVYKVSDIPAESRLQMHVKPKTQLIRPFVVCAVLRGINFDEVSYNSFIELQDKLHQNICRKRTLVAIGTHDLDTLSAPFTYEALAPEEINFVPLKQTKSFRGDELIEFYKSDLKLKKFLHIIEGSPVYPVIYDRNRTVLSLPPIINGAHSAITLETKNVFIECTATDKTKAEIVLNTMVSMFSIYSEIKYMAEPVEVIYPSGVTNIYPDLSDYTMKVALSDITEKVVGISLEADKVVSLLNKMQLRAEKIVSTIEPSIMVSVPPTRSDVLHSVDVAEDVAIAFGYNNIPKTKPVFVPGKREPLNKFSDLIREQVVAMGFMEVLNWILCSNEDNFSMLNRKNEGKTSIVVGNPRSSDFEAGRTNLMSGMLKTMKHNVDHPRPIKIFEVGDVLLLDENEDVGARNSRRLAALYCSGNSGFEVICGFVERVMEVVRKRPNPAGDESRGYDLQPSQEPEFLPNRQINIIFEGKKLGTFGIVHPEVLEKFGIPDPCSYAEIDIEPLL</sequence>
<evidence type="ECO:0000256" key="15">
    <source>
        <dbReference type="ARBA" id="ARBA00049255"/>
    </source>
</evidence>
<evidence type="ECO:0000259" key="16">
    <source>
        <dbReference type="PROSITE" id="PS51483"/>
    </source>
</evidence>
<dbReference type="Gene3D" id="3.30.56.10">
    <property type="match status" value="2"/>
</dbReference>
<dbReference type="FunFam" id="3.30.56.10:FF:000005">
    <property type="entry name" value="Phenylalanine--tRNA ligase beta subunit"/>
    <property type="match status" value="1"/>
</dbReference>
<evidence type="ECO:0000313" key="17">
    <source>
        <dbReference type="EMBL" id="KMZ75810.1"/>
    </source>
</evidence>
<keyword evidence="11" id="KW-0460">Magnesium</keyword>
<dbReference type="Gene3D" id="3.50.40.10">
    <property type="entry name" value="Phenylalanyl-trna Synthetase, Chain B, domain 3"/>
    <property type="match status" value="1"/>
</dbReference>
<evidence type="ECO:0000256" key="9">
    <source>
        <dbReference type="ARBA" id="ARBA00022741"/>
    </source>
</evidence>
<reference evidence="18" key="1">
    <citation type="journal article" date="2016" name="Nature">
        <title>The genome of the seagrass Zostera marina reveals angiosperm adaptation to the sea.</title>
        <authorList>
            <person name="Olsen J.L."/>
            <person name="Rouze P."/>
            <person name="Verhelst B."/>
            <person name="Lin Y.-C."/>
            <person name="Bayer T."/>
            <person name="Collen J."/>
            <person name="Dattolo E."/>
            <person name="De Paoli E."/>
            <person name="Dittami S."/>
            <person name="Maumus F."/>
            <person name="Michel G."/>
            <person name="Kersting A."/>
            <person name="Lauritano C."/>
            <person name="Lohaus R."/>
            <person name="Toepel M."/>
            <person name="Tonon T."/>
            <person name="Vanneste K."/>
            <person name="Amirebrahimi M."/>
            <person name="Brakel J."/>
            <person name="Bostroem C."/>
            <person name="Chovatia M."/>
            <person name="Grimwood J."/>
            <person name="Jenkins J.W."/>
            <person name="Jueterbock A."/>
            <person name="Mraz A."/>
            <person name="Stam W.T."/>
            <person name="Tice H."/>
            <person name="Bornberg-Bauer E."/>
            <person name="Green P.J."/>
            <person name="Pearson G.A."/>
            <person name="Procaccini G."/>
            <person name="Duarte C.M."/>
            <person name="Schmutz J."/>
            <person name="Reusch T.B.H."/>
            <person name="Van de Peer Y."/>
        </authorList>
    </citation>
    <scope>NUCLEOTIDE SEQUENCE [LARGE SCALE GENOMIC DNA]</scope>
    <source>
        <strain evidence="18">cv. Finnish</strain>
    </source>
</reference>
<dbReference type="InterPro" id="IPR009061">
    <property type="entry name" value="DNA-bd_dom_put_sf"/>
</dbReference>
<gene>
    <name evidence="17" type="ORF">ZOSMA_10G00780</name>
</gene>
<dbReference type="InterPro" id="IPR045060">
    <property type="entry name" value="Phe-tRNA-ligase_IIc_bsu"/>
</dbReference>
<name>A0A0K9Q5P9_ZOSMR</name>
<dbReference type="GO" id="GO:0006432">
    <property type="term" value="P:phenylalanyl-tRNA aminoacylation"/>
    <property type="evidence" value="ECO:0000318"/>
    <property type="project" value="GO_Central"/>
</dbReference>
<dbReference type="STRING" id="29655.A0A0K9Q5P9"/>
<keyword evidence="12" id="KW-0648">Protein biosynthesis</keyword>
<dbReference type="InterPro" id="IPR005146">
    <property type="entry name" value="B3/B4_tRNA-bd"/>
</dbReference>
<dbReference type="AlphaFoldDB" id="A0A0K9Q5P9"/>
<dbReference type="InterPro" id="IPR004531">
    <property type="entry name" value="Phe-tRNA-synth_IIc_bsu_arc_euk"/>
</dbReference>
<keyword evidence="9" id="KW-0547">Nucleotide-binding</keyword>
<dbReference type="SUPFAM" id="SSF56037">
    <property type="entry name" value="PheT/TilS domain"/>
    <property type="match status" value="1"/>
</dbReference>
<comment type="similarity">
    <text evidence="3">Belongs to the phenylalanyl-tRNA synthetase beta subunit family. Type 2 subfamily.</text>
</comment>
<evidence type="ECO:0000256" key="1">
    <source>
        <dbReference type="ARBA" id="ARBA00001946"/>
    </source>
</evidence>
<dbReference type="SMART" id="SM00873">
    <property type="entry name" value="B3_4"/>
    <property type="match status" value="1"/>
</dbReference>
<evidence type="ECO:0000256" key="4">
    <source>
        <dbReference type="ARBA" id="ARBA00011209"/>
    </source>
</evidence>
<proteinExistence type="inferred from homology"/>
<keyword evidence="10" id="KW-0067">ATP-binding</keyword>
<comment type="catalytic activity">
    <reaction evidence="15">
        <text>tRNA(Phe) + L-phenylalanine + ATP = L-phenylalanyl-tRNA(Phe) + AMP + diphosphate + H(+)</text>
        <dbReference type="Rhea" id="RHEA:19413"/>
        <dbReference type="Rhea" id="RHEA-COMP:9668"/>
        <dbReference type="Rhea" id="RHEA-COMP:9699"/>
        <dbReference type="ChEBI" id="CHEBI:15378"/>
        <dbReference type="ChEBI" id="CHEBI:30616"/>
        <dbReference type="ChEBI" id="CHEBI:33019"/>
        <dbReference type="ChEBI" id="CHEBI:58095"/>
        <dbReference type="ChEBI" id="CHEBI:78442"/>
        <dbReference type="ChEBI" id="CHEBI:78531"/>
        <dbReference type="ChEBI" id="CHEBI:456215"/>
        <dbReference type="EC" id="6.1.1.20"/>
    </reaction>
</comment>
<keyword evidence="8" id="KW-0479">Metal-binding</keyword>
<dbReference type="InterPro" id="IPR020825">
    <property type="entry name" value="Phe-tRNA_synthase-like_B3/B4"/>
</dbReference>
<dbReference type="Pfam" id="PF17759">
    <property type="entry name" value="tRNA_synthFbeta"/>
    <property type="match status" value="1"/>
</dbReference>
<dbReference type="InterPro" id="IPR045864">
    <property type="entry name" value="aa-tRNA-synth_II/BPL/LPL"/>
</dbReference>
<dbReference type="GO" id="GO:0009328">
    <property type="term" value="C:phenylalanine-tRNA ligase complex"/>
    <property type="evidence" value="ECO:0000318"/>
    <property type="project" value="GO_Central"/>
</dbReference>
<dbReference type="Pfam" id="PF18262">
    <property type="entry name" value="PhetRS_B1"/>
    <property type="match status" value="1"/>
</dbReference>
<evidence type="ECO:0000256" key="8">
    <source>
        <dbReference type="ARBA" id="ARBA00022723"/>
    </source>
</evidence>
<keyword evidence="6" id="KW-0963">Cytoplasm</keyword>
<dbReference type="InterPro" id="IPR005147">
    <property type="entry name" value="tRNA_synthase_B5-dom"/>
</dbReference>
<dbReference type="OrthoDB" id="1698572at2759"/>
<evidence type="ECO:0000256" key="6">
    <source>
        <dbReference type="ARBA" id="ARBA00022490"/>
    </source>
</evidence>
<evidence type="ECO:0000313" key="18">
    <source>
        <dbReference type="Proteomes" id="UP000036987"/>
    </source>
</evidence>
<dbReference type="FunFam" id="3.50.40.10:FF:000002">
    <property type="entry name" value="phenylalanine--tRNA ligase beta subunit"/>
    <property type="match status" value="1"/>
</dbReference>
<dbReference type="NCBIfam" id="TIGR00471">
    <property type="entry name" value="pheT_arch"/>
    <property type="match status" value="1"/>
</dbReference>
<evidence type="ECO:0000256" key="12">
    <source>
        <dbReference type="ARBA" id="ARBA00022917"/>
    </source>
</evidence>
<dbReference type="CDD" id="cd00769">
    <property type="entry name" value="PheRS_beta_core"/>
    <property type="match status" value="1"/>
</dbReference>
<evidence type="ECO:0000256" key="10">
    <source>
        <dbReference type="ARBA" id="ARBA00022840"/>
    </source>
</evidence>
<evidence type="ECO:0000256" key="14">
    <source>
        <dbReference type="ARBA" id="ARBA00033189"/>
    </source>
</evidence>
<dbReference type="GO" id="GO:0000287">
    <property type="term" value="F:magnesium ion binding"/>
    <property type="evidence" value="ECO:0007669"/>
    <property type="project" value="InterPro"/>
</dbReference>
<dbReference type="SUPFAM" id="SSF46955">
    <property type="entry name" value="Putative DNA-binding domain"/>
    <property type="match status" value="2"/>
</dbReference>
<dbReference type="GO" id="GO:0003723">
    <property type="term" value="F:RNA binding"/>
    <property type="evidence" value="ECO:0007669"/>
    <property type="project" value="InterPro"/>
</dbReference>
<dbReference type="OMA" id="FPGRCAN"/>
<dbReference type="Pfam" id="PF03483">
    <property type="entry name" value="B3_4"/>
    <property type="match status" value="1"/>
</dbReference>
<accession>A0A0K9Q5P9</accession>
<dbReference type="Gene3D" id="3.30.930.10">
    <property type="entry name" value="Bira Bifunctional Protein, Domain 2"/>
    <property type="match status" value="1"/>
</dbReference>
<comment type="caution">
    <text evidence="17">The sequence shown here is derived from an EMBL/GenBank/DDBJ whole genome shotgun (WGS) entry which is preliminary data.</text>
</comment>
<dbReference type="SMART" id="SM00874">
    <property type="entry name" value="B5"/>
    <property type="match status" value="1"/>
</dbReference>
<protein>
    <recommendedName>
        <fullName evidence="5">phenylalanine--tRNA ligase</fullName>
        <ecNumber evidence="5">6.1.1.20</ecNumber>
    </recommendedName>
    <alternativeName>
        <fullName evidence="14">Phenylalanyl-tRNA synthetase beta subunit</fullName>
    </alternativeName>
</protein>
<evidence type="ECO:0000256" key="11">
    <source>
        <dbReference type="ARBA" id="ARBA00022842"/>
    </source>
</evidence>
<dbReference type="GO" id="GO:0004826">
    <property type="term" value="F:phenylalanine-tRNA ligase activity"/>
    <property type="evidence" value="ECO:0007669"/>
    <property type="project" value="UniProtKB-EC"/>
</dbReference>
<evidence type="ECO:0000256" key="2">
    <source>
        <dbReference type="ARBA" id="ARBA00004496"/>
    </source>
</evidence>
<dbReference type="PROSITE" id="PS51483">
    <property type="entry name" value="B5"/>
    <property type="match status" value="1"/>
</dbReference>
<dbReference type="Proteomes" id="UP000036987">
    <property type="component" value="Unassembled WGS sequence"/>
</dbReference>
<evidence type="ECO:0000256" key="7">
    <source>
        <dbReference type="ARBA" id="ARBA00022598"/>
    </source>
</evidence>
<comment type="subunit">
    <text evidence="4">Tetramer of two alpha and two beta subunits.</text>
</comment>
<dbReference type="InterPro" id="IPR041616">
    <property type="entry name" value="PheRS_beta_core"/>
</dbReference>
<keyword evidence="18" id="KW-1185">Reference proteome</keyword>
<dbReference type="EC" id="6.1.1.20" evidence="5"/>
<comment type="subcellular location">
    <subcellularLocation>
        <location evidence="2">Cytoplasm</location>
    </subcellularLocation>
</comment>
<evidence type="ECO:0000256" key="5">
    <source>
        <dbReference type="ARBA" id="ARBA00012814"/>
    </source>
</evidence>
<keyword evidence="7 17" id="KW-0436">Ligase</keyword>
<dbReference type="SUPFAM" id="SSF55681">
    <property type="entry name" value="Class II aaRS and biotin synthetases"/>
    <property type="match status" value="1"/>
</dbReference>
<organism evidence="17 18">
    <name type="scientific">Zostera marina</name>
    <name type="common">Eelgrass</name>
    <dbReference type="NCBI Taxonomy" id="29655"/>
    <lineage>
        <taxon>Eukaryota</taxon>
        <taxon>Viridiplantae</taxon>
        <taxon>Streptophyta</taxon>
        <taxon>Embryophyta</taxon>
        <taxon>Tracheophyta</taxon>
        <taxon>Spermatophyta</taxon>
        <taxon>Magnoliopsida</taxon>
        <taxon>Liliopsida</taxon>
        <taxon>Zosteraceae</taxon>
        <taxon>Zostera</taxon>
    </lineage>
</organism>
<dbReference type="InterPro" id="IPR040659">
    <property type="entry name" value="PhetRS_B1"/>
</dbReference>
<dbReference type="PANTHER" id="PTHR10947">
    <property type="entry name" value="PHENYLALANYL-TRNA SYNTHETASE BETA CHAIN AND LEUCINE-RICH REPEAT-CONTAINING PROTEIN 47"/>
    <property type="match status" value="1"/>
</dbReference>
<dbReference type="Pfam" id="PF03484">
    <property type="entry name" value="B5"/>
    <property type="match status" value="1"/>
</dbReference>
<dbReference type="GO" id="GO:0005524">
    <property type="term" value="F:ATP binding"/>
    <property type="evidence" value="ECO:0007669"/>
    <property type="project" value="UniProtKB-KW"/>
</dbReference>
<keyword evidence="13" id="KW-0030">Aminoacyl-tRNA synthetase</keyword>
<dbReference type="PANTHER" id="PTHR10947:SF0">
    <property type="entry name" value="PHENYLALANINE--TRNA LIGASE BETA SUBUNIT"/>
    <property type="match status" value="1"/>
</dbReference>
<comment type="cofactor">
    <cofactor evidence="1">
        <name>Mg(2+)</name>
        <dbReference type="ChEBI" id="CHEBI:18420"/>
    </cofactor>
</comment>
<evidence type="ECO:0000256" key="13">
    <source>
        <dbReference type="ARBA" id="ARBA00023146"/>
    </source>
</evidence>
<dbReference type="EMBL" id="LFYR01000113">
    <property type="protein sequence ID" value="KMZ75810.1"/>
    <property type="molecule type" value="Genomic_DNA"/>
</dbReference>
<dbReference type="FunFam" id="3.30.930.10:FF:000059">
    <property type="entry name" value="phenylalanine--tRNA ligase beta subunit"/>
    <property type="match status" value="1"/>
</dbReference>
<feature type="domain" description="B5" evidence="16">
    <location>
        <begin position="307"/>
        <end position="387"/>
    </location>
</feature>
<evidence type="ECO:0000256" key="3">
    <source>
        <dbReference type="ARBA" id="ARBA00007438"/>
    </source>
</evidence>